<protein>
    <submittedName>
        <fullName evidence="7">TetR/AcrR family transcriptional regulator</fullName>
    </submittedName>
</protein>
<dbReference type="RefSeq" id="WP_237819149.1">
    <property type="nucleotide sequence ID" value="NZ_JAKLTQ010000003.1"/>
</dbReference>
<dbReference type="Gene3D" id="1.10.357.10">
    <property type="entry name" value="Tetracycline Repressor, domain 2"/>
    <property type="match status" value="1"/>
</dbReference>
<feature type="domain" description="HTH tetR-type" evidence="6">
    <location>
        <begin position="22"/>
        <end position="82"/>
    </location>
</feature>
<evidence type="ECO:0000256" key="1">
    <source>
        <dbReference type="ARBA" id="ARBA00023015"/>
    </source>
</evidence>
<evidence type="ECO:0000259" key="6">
    <source>
        <dbReference type="PROSITE" id="PS50977"/>
    </source>
</evidence>
<dbReference type="InterPro" id="IPR001647">
    <property type="entry name" value="HTH_TetR"/>
</dbReference>
<reference evidence="7" key="1">
    <citation type="submission" date="2022-01" db="EMBL/GenBank/DDBJ databases">
        <authorList>
            <person name="Jo J.-H."/>
            <person name="Im W.-T."/>
        </authorList>
    </citation>
    <scope>NUCLEOTIDE SEQUENCE</scope>
    <source>
        <strain evidence="7">I2-34</strain>
    </source>
</reference>
<dbReference type="Pfam" id="PF00440">
    <property type="entry name" value="TetR_N"/>
    <property type="match status" value="1"/>
</dbReference>
<dbReference type="EMBL" id="JAKLTQ010000003">
    <property type="protein sequence ID" value="MCG2621692.1"/>
    <property type="molecule type" value="Genomic_DNA"/>
</dbReference>
<dbReference type="PROSITE" id="PS50977">
    <property type="entry name" value="HTH_TETR_2"/>
    <property type="match status" value="1"/>
</dbReference>
<name>A0ABS9L4S9_9MICC</name>
<sequence length="220" mass="23818">MPEPPTPSPPGPPESRRELNRRATHEAITAAALRLAREHGAGGFTVDTLAEAAGISRRTFFNYFPSIEAAVTQPVEEFLDRAFARLYERPADEPIVDAVLAAITGDVGQEEMALLCEVYSMSADDEQLERMQLWIWDKAQQKLEEGLKPRLPADSSELLTDALAGSIIACAKAAMRQASGQTAPGQAADPQAFHDLLLASLDLLRAGFNTNGSIPHPKDN</sequence>
<keyword evidence="1" id="KW-0805">Transcription regulation</keyword>
<keyword evidence="2 4" id="KW-0238">DNA-binding</keyword>
<feature type="compositionally biased region" description="Pro residues" evidence="5">
    <location>
        <begin position="1"/>
        <end position="13"/>
    </location>
</feature>
<evidence type="ECO:0000256" key="3">
    <source>
        <dbReference type="ARBA" id="ARBA00023163"/>
    </source>
</evidence>
<feature type="DNA-binding region" description="H-T-H motif" evidence="4">
    <location>
        <begin position="45"/>
        <end position="64"/>
    </location>
</feature>
<accession>A0ABS9L4S9</accession>
<dbReference type="PANTHER" id="PTHR30055:SF238">
    <property type="entry name" value="MYCOFACTOCIN BIOSYNTHESIS TRANSCRIPTIONAL REGULATOR MFTR-RELATED"/>
    <property type="match status" value="1"/>
</dbReference>
<dbReference type="Proteomes" id="UP001165368">
    <property type="component" value="Unassembled WGS sequence"/>
</dbReference>
<organism evidence="7 8">
    <name type="scientific">Arthrobacter hankyongi</name>
    <dbReference type="NCBI Taxonomy" id="2904801"/>
    <lineage>
        <taxon>Bacteria</taxon>
        <taxon>Bacillati</taxon>
        <taxon>Actinomycetota</taxon>
        <taxon>Actinomycetes</taxon>
        <taxon>Micrococcales</taxon>
        <taxon>Micrococcaceae</taxon>
        <taxon>Arthrobacter</taxon>
    </lineage>
</organism>
<evidence type="ECO:0000313" key="7">
    <source>
        <dbReference type="EMBL" id="MCG2621692.1"/>
    </source>
</evidence>
<dbReference type="PANTHER" id="PTHR30055">
    <property type="entry name" value="HTH-TYPE TRANSCRIPTIONAL REGULATOR RUTR"/>
    <property type="match status" value="1"/>
</dbReference>
<dbReference type="SUPFAM" id="SSF46689">
    <property type="entry name" value="Homeodomain-like"/>
    <property type="match status" value="1"/>
</dbReference>
<evidence type="ECO:0000256" key="2">
    <source>
        <dbReference type="ARBA" id="ARBA00023125"/>
    </source>
</evidence>
<evidence type="ECO:0000313" key="8">
    <source>
        <dbReference type="Proteomes" id="UP001165368"/>
    </source>
</evidence>
<gene>
    <name evidence="7" type="ORF">LVY72_07150</name>
</gene>
<proteinExistence type="predicted"/>
<keyword evidence="3" id="KW-0804">Transcription</keyword>
<feature type="region of interest" description="Disordered" evidence="5">
    <location>
        <begin position="1"/>
        <end position="21"/>
    </location>
</feature>
<keyword evidence="8" id="KW-1185">Reference proteome</keyword>
<comment type="caution">
    <text evidence="7">The sequence shown here is derived from an EMBL/GenBank/DDBJ whole genome shotgun (WGS) entry which is preliminary data.</text>
</comment>
<evidence type="ECO:0000256" key="4">
    <source>
        <dbReference type="PROSITE-ProRule" id="PRU00335"/>
    </source>
</evidence>
<evidence type="ECO:0000256" key="5">
    <source>
        <dbReference type="SAM" id="MobiDB-lite"/>
    </source>
</evidence>
<dbReference type="InterPro" id="IPR009057">
    <property type="entry name" value="Homeodomain-like_sf"/>
</dbReference>
<dbReference type="InterPro" id="IPR050109">
    <property type="entry name" value="HTH-type_TetR-like_transc_reg"/>
</dbReference>